<gene>
    <name evidence="12" type="ORF">FYJ39_18695</name>
</gene>
<dbReference type="InterPro" id="IPR003593">
    <property type="entry name" value="AAA+_ATPase"/>
</dbReference>
<dbReference type="GO" id="GO:0016887">
    <property type="term" value="F:ATP hydrolysis activity"/>
    <property type="evidence" value="ECO:0007669"/>
    <property type="project" value="InterPro"/>
</dbReference>
<dbReference type="InterPro" id="IPR015856">
    <property type="entry name" value="ABC_transpr_CbiO/EcfA_su"/>
</dbReference>
<dbReference type="Proteomes" id="UP000429958">
    <property type="component" value="Unassembled WGS sequence"/>
</dbReference>
<evidence type="ECO:0000256" key="10">
    <source>
        <dbReference type="ARBA" id="ARBA00025157"/>
    </source>
</evidence>
<dbReference type="GO" id="GO:0043190">
    <property type="term" value="C:ATP-binding cassette (ABC) transporter complex"/>
    <property type="evidence" value="ECO:0007669"/>
    <property type="project" value="TreeGrafter"/>
</dbReference>
<evidence type="ECO:0000256" key="1">
    <source>
        <dbReference type="ARBA" id="ARBA00004202"/>
    </source>
</evidence>
<dbReference type="RefSeq" id="WP_154473889.1">
    <property type="nucleotide sequence ID" value="NZ_VUMD01000027.1"/>
</dbReference>
<evidence type="ECO:0000256" key="5">
    <source>
        <dbReference type="ARBA" id="ARBA00022737"/>
    </source>
</evidence>
<dbReference type="InterPro" id="IPR003439">
    <property type="entry name" value="ABC_transporter-like_ATP-bd"/>
</dbReference>
<keyword evidence="9" id="KW-0472">Membrane</keyword>
<evidence type="ECO:0000256" key="8">
    <source>
        <dbReference type="ARBA" id="ARBA00022967"/>
    </source>
</evidence>
<comment type="function">
    <text evidence="10">Probably part of an ABC transporter complex. Responsible for energy coupling to the transport system.</text>
</comment>
<proteinExistence type="inferred from homology"/>
<dbReference type="PROSITE" id="PS00211">
    <property type="entry name" value="ABC_TRANSPORTER_1"/>
    <property type="match status" value="2"/>
</dbReference>
<evidence type="ECO:0000256" key="3">
    <source>
        <dbReference type="ARBA" id="ARBA00022448"/>
    </source>
</evidence>
<keyword evidence="4" id="KW-1003">Cell membrane</keyword>
<dbReference type="PANTHER" id="PTHR43553">
    <property type="entry name" value="HEAVY METAL TRANSPORTER"/>
    <property type="match status" value="1"/>
</dbReference>
<keyword evidence="13" id="KW-1185">Reference proteome</keyword>
<keyword evidence="7 12" id="KW-0067">ATP-binding</keyword>
<evidence type="ECO:0000256" key="6">
    <source>
        <dbReference type="ARBA" id="ARBA00022741"/>
    </source>
</evidence>
<keyword evidence="8" id="KW-1278">Translocase</keyword>
<dbReference type="InterPro" id="IPR017871">
    <property type="entry name" value="ABC_transporter-like_CS"/>
</dbReference>
<dbReference type="Gene3D" id="3.40.50.300">
    <property type="entry name" value="P-loop containing nucleotide triphosphate hydrolases"/>
    <property type="match status" value="2"/>
</dbReference>
<accession>A0A7X2TF15</accession>
<comment type="similarity">
    <text evidence="2">Belongs to the ABC transporter superfamily.</text>
</comment>
<evidence type="ECO:0000313" key="13">
    <source>
        <dbReference type="Proteomes" id="UP000429958"/>
    </source>
</evidence>
<dbReference type="InterPro" id="IPR027417">
    <property type="entry name" value="P-loop_NTPase"/>
</dbReference>
<evidence type="ECO:0000256" key="7">
    <source>
        <dbReference type="ARBA" id="ARBA00022840"/>
    </source>
</evidence>
<evidence type="ECO:0000256" key="4">
    <source>
        <dbReference type="ARBA" id="ARBA00022475"/>
    </source>
</evidence>
<evidence type="ECO:0000256" key="2">
    <source>
        <dbReference type="ARBA" id="ARBA00005417"/>
    </source>
</evidence>
<comment type="subcellular location">
    <subcellularLocation>
        <location evidence="1">Cell membrane</location>
        <topology evidence="1">Peripheral membrane protein</topology>
    </subcellularLocation>
</comment>
<dbReference type="PANTHER" id="PTHR43553:SF23">
    <property type="entry name" value="ABC TRANSPORTER ATP-BINDING COMPONENT"/>
    <property type="match status" value="1"/>
</dbReference>
<protein>
    <submittedName>
        <fullName evidence="12">ABC transporter ATP-binding protein</fullName>
    </submittedName>
</protein>
<dbReference type="CDD" id="cd03225">
    <property type="entry name" value="ABC_cobalt_CbiO_domain1"/>
    <property type="match status" value="1"/>
</dbReference>
<keyword evidence="6" id="KW-0547">Nucleotide-binding</keyword>
<dbReference type="SMART" id="SM00382">
    <property type="entry name" value="AAA"/>
    <property type="match status" value="2"/>
</dbReference>
<evidence type="ECO:0000313" key="12">
    <source>
        <dbReference type="EMBL" id="MSS38486.1"/>
    </source>
</evidence>
<dbReference type="Pfam" id="PF00005">
    <property type="entry name" value="ABC_tran"/>
    <property type="match status" value="2"/>
</dbReference>
<name>A0A7X2TF15_9CLOT</name>
<dbReference type="PROSITE" id="PS50893">
    <property type="entry name" value="ABC_TRANSPORTER_2"/>
    <property type="match status" value="2"/>
</dbReference>
<feature type="domain" description="ABC transporter" evidence="11">
    <location>
        <begin position="2"/>
        <end position="243"/>
    </location>
</feature>
<keyword evidence="3" id="KW-0813">Transport</keyword>
<sequence length="484" mass="53561">MIELKNLSFTYENSNEAKGQLRSIDLHVKKGEFVILSGRSGCGKTTLTRILNGLCPGFYPGKTAGGYFLNGEDALQMPVHRLGTMVGSVFQNPRSQFFATNTTDEIVLGMENIPLDRTVMQVRLKAVCKQMDIEHLIERKIFPLSSGEKQLVAIASIYAMAPNVIVLDEPSANLDSEATVRLGALLYRLKLEGHTIILSEHRFHYVRDSFDRLVFMEEGTISAVYDREAALSLTAKQMLSMGLRPFAPPPFRVGGAYLQNQHNVLQVSAISCMLDNKQILEAVSFAAQSGKILAIAGPNGAGKSTLCRIITGLYRAMGVVSFDGEILKRKRRTQKSFFVQQDSDYQLYAPTVLDEFSLGRKSTVKLRETALSQLRKMGLESFTQRHPASLSGGQKQRLLLALAAASGRKLLVFDEPTSGLDGFNMHLTVNLLKQLAGEGRCILLITHDIELIAEAADSVLYIEGGKLRYHRNVLREMRGDDENS</sequence>
<organism evidence="12 13">
    <name type="scientific">Clostridium porci</name>
    <dbReference type="NCBI Taxonomy" id="2605778"/>
    <lineage>
        <taxon>Bacteria</taxon>
        <taxon>Bacillati</taxon>
        <taxon>Bacillota</taxon>
        <taxon>Clostridia</taxon>
        <taxon>Eubacteriales</taxon>
        <taxon>Clostridiaceae</taxon>
        <taxon>Clostridium</taxon>
    </lineage>
</organism>
<dbReference type="AlphaFoldDB" id="A0A7X2TF15"/>
<evidence type="ECO:0000259" key="11">
    <source>
        <dbReference type="PROSITE" id="PS50893"/>
    </source>
</evidence>
<dbReference type="SUPFAM" id="SSF52540">
    <property type="entry name" value="P-loop containing nucleoside triphosphate hydrolases"/>
    <property type="match status" value="2"/>
</dbReference>
<feature type="domain" description="ABC transporter" evidence="11">
    <location>
        <begin position="265"/>
        <end position="484"/>
    </location>
</feature>
<dbReference type="GO" id="GO:0042626">
    <property type="term" value="F:ATPase-coupled transmembrane transporter activity"/>
    <property type="evidence" value="ECO:0007669"/>
    <property type="project" value="TreeGrafter"/>
</dbReference>
<comment type="caution">
    <text evidence="12">The sequence shown here is derived from an EMBL/GenBank/DDBJ whole genome shotgun (WGS) entry which is preliminary data.</text>
</comment>
<dbReference type="EMBL" id="VUMD01000027">
    <property type="protein sequence ID" value="MSS38486.1"/>
    <property type="molecule type" value="Genomic_DNA"/>
</dbReference>
<dbReference type="InterPro" id="IPR050095">
    <property type="entry name" value="ECF_ABC_transporter_ATP-bd"/>
</dbReference>
<evidence type="ECO:0000256" key="9">
    <source>
        <dbReference type="ARBA" id="ARBA00023136"/>
    </source>
</evidence>
<keyword evidence="5" id="KW-0677">Repeat</keyword>
<reference evidence="12 13" key="1">
    <citation type="submission" date="2019-08" db="EMBL/GenBank/DDBJ databases">
        <title>In-depth cultivation of the pig gut microbiome towards novel bacterial diversity and tailored functional studies.</title>
        <authorList>
            <person name="Wylensek D."/>
            <person name="Hitch T.C.A."/>
            <person name="Clavel T."/>
        </authorList>
    </citation>
    <scope>NUCLEOTIDE SEQUENCE [LARGE SCALE GENOMIC DNA]</scope>
    <source>
        <strain evidence="12 13">WCA-389-WT-23D1</strain>
    </source>
</reference>
<dbReference type="GO" id="GO:0005524">
    <property type="term" value="F:ATP binding"/>
    <property type="evidence" value="ECO:0007669"/>
    <property type="project" value="UniProtKB-KW"/>
</dbReference>